<feature type="region of interest" description="Disordered" evidence="2">
    <location>
        <begin position="286"/>
        <end position="390"/>
    </location>
</feature>
<evidence type="ECO:0000259" key="3">
    <source>
        <dbReference type="PROSITE" id="PS50010"/>
    </source>
</evidence>
<dbReference type="PROSITE" id="PS51021">
    <property type="entry name" value="BAR"/>
    <property type="match status" value="1"/>
</dbReference>
<dbReference type="InterPro" id="IPR035899">
    <property type="entry name" value="DBL_dom_sf"/>
</dbReference>
<accession>A0A9N9GUX7</accession>
<dbReference type="CDD" id="cd00160">
    <property type="entry name" value="RhoGEF"/>
    <property type="match status" value="1"/>
</dbReference>
<evidence type="ECO:0000313" key="5">
    <source>
        <dbReference type="EMBL" id="CAG8636039.1"/>
    </source>
</evidence>
<dbReference type="Pfam" id="PF03114">
    <property type="entry name" value="BAR"/>
    <property type="match status" value="1"/>
</dbReference>
<dbReference type="SUPFAM" id="SSF103657">
    <property type="entry name" value="BAR/IMD domain-like"/>
    <property type="match status" value="1"/>
</dbReference>
<protein>
    <submittedName>
        <fullName evidence="5">9392_t:CDS:1</fullName>
    </submittedName>
</protein>
<dbReference type="InterPro" id="IPR027267">
    <property type="entry name" value="AH/BAR_dom_sf"/>
</dbReference>
<evidence type="ECO:0000259" key="4">
    <source>
        <dbReference type="PROSITE" id="PS51021"/>
    </source>
</evidence>
<dbReference type="GO" id="GO:0005737">
    <property type="term" value="C:cytoplasm"/>
    <property type="evidence" value="ECO:0007669"/>
    <property type="project" value="InterPro"/>
</dbReference>
<sequence length="1206" mass="137590">TKPKPSKFSNPVISPVQRMDVEVDSSSSAVAASAVISAMVPPKRPIHASGTRGANSSVPAPVLRSRVSAPSISSKSSANTNATLQKYSSLTKLQPQQPLQRKMSGDNNLNSSSNNILTETRRKVNMSENTGIDEIRRNGIDETRRNGIDESRLEYDVLKARFQPVALSDDTPPPLPKKRSNRNNLILSSALMNDVSASLLPRNQIIVPSTFSSSSYQNNAIPSVNSRNIITKPNSSAYTRSSPSITPSTEKSDPFTGDEVDDDDGYDLGGNSKDWVDVTDYSYEEDLNPGFNGKSNKSSSQSGSKMKSTSKLNPTRWGRSMSTGNAQSSKKNNYSNSDSSSSIEEKIYHNHSHISVSTSPPPQNLDVDSSSSSESIDMKYTKPLPPVRPLARNNTTGAINNNAGAINQHQRRSYSEFSEYSMETSSSSITFVEEDEQTRELKRRRKLWNSIKELVDTEKVYLADMKLLETVYYKQAKEIPIFNQYDLKTIFNNLLEVIDFSSTFLELLYVASGIENLETDDVEKLTEDENDKTTIGEAFLSMLRGTKTAENSNRMEEVYGEYCKRHEASVAKLQDYEHDEDVQSFLQNCKEKCEGQTRSWDISSLLIKPVQRVLKYPLLLQQILSLTKPTHPDFKDLKDAFNEVTTVAERINEIKRRKDIVEKIVGSKKKTDADTWDNKIINKARSDTTEDQFYDECVKKFKRWERQGSQLHKDIQDWVKSVRLFFAKQEEFATSFCEFYDFHNLDDERKKRSVEYQKIVAGLASSCGKEMEEAIKKTIYPQIESYMERFKAPAAVMRKRDRKILDYDRAKAIKARGDTPDKTLQQSAAAFESIRDQLKEELPKFFELIGRYFDIIVREFAKIQGRFYRQMCMEFAQFYYKYVEYEAVEYVSDDRKLVLRDIDIQTEYMVSFLNMEDKLRKFVLIKNHDATDPNPKTSKAGPKKNSSNRRVRSSSFSDSLTTQDSESSRRPGKTLIRSVSQDTHLTVKFEEHSLSPPQRMSYHSSSSLSDDIRNSWNVDGISPFLDDGSFNVSAEHIYDEPERMNGHRKYATDSALTSLRHTSQSTIVAEDEDYEFAGKENINLRYEDYAFIGKDNTIIITTTDNTVEDEDEDDEDEVFHDTRTGEEEETNGEEEGKNIDKVLFLCTTRNRFKSKDSHRLSYDAGGLLQVIHVHEDKKNPWWFCINADTRERGWVNPAFCKRLDND</sequence>
<evidence type="ECO:0000256" key="2">
    <source>
        <dbReference type="SAM" id="MobiDB-lite"/>
    </source>
</evidence>
<feature type="compositionally biased region" description="Low complexity" evidence="2">
    <location>
        <begin position="328"/>
        <end position="342"/>
    </location>
</feature>
<dbReference type="GO" id="GO:0005085">
    <property type="term" value="F:guanyl-nucleotide exchange factor activity"/>
    <property type="evidence" value="ECO:0007669"/>
    <property type="project" value="UniProtKB-KW"/>
</dbReference>
<dbReference type="PROSITE" id="PS50010">
    <property type="entry name" value="DH_2"/>
    <property type="match status" value="1"/>
</dbReference>
<reference evidence="5" key="1">
    <citation type="submission" date="2021-06" db="EMBL/GenBank/DDBJ databases">
        <authorList>
            <person name="Kallberg Y."/>
            <person name="Tangrot J."/>
            <person name="Rosling A."/>
        </authorList>
    </citation>
    <scope>NUCLEOTIDE SEQUENCE</scope>
    <source>
        <strain evidence="5">FL130A</strain>
    </source>
</reference>
<dbReference type="PANTHER" id="PTHR22834:SF20">
    <property type="entry name" value="SH3 DOMAIN-CONTAINING PROTEIN"/>
    <property type="match status" value="1"/>
</dbReference>
<comment type="caution">
    <text evidence="5">The sequence shown here is derived from an EMBL/GenBank/DDBJ whole genome shotgun (WGS) entry which is preliminary data.</text>
</comment>
<dbReference type="PANTHER" id="PTHR22834">
    <property type="entry name" value="NUCLEAR FUSION PROTEIN FUS2"/>
    <property type="match status" value="1"/>
</dbReference>
<feature type="compositionally biased region" description="Low complexity" evidence="2">
    <location>
        <begin position="294"/>
        <end position="311"/>
    </location>
</feature>
<evidence type="ECO:0000256" key="1">
    <source>
        <dbReference type="ARBA" id="ARBA00022658"/>
    </source>
</evidence>
<dbReference type="OrthoDB" id="10256089at2759"/>
<proteinExistence type="predicted"/>
<dbReference type="InterPro" id="IPR004148">
    <property type="entry name" value="BAR_dom"/>
</dbReference>
<feature type="compositionally biased region" description="Polar residues" evidence="2">
    <location>
        <begin position="226"/>
        <end position="249"/>
    </location>
</feature>
<dbReference type="Gene3D" id="1.20.900.10">
    <property type="entry name" value="Dbl homology (DH) domain"/>
    <property type="match status" value="1"/>
</dbReference>
<dbReference type="EMBL" id="CAJVPS010007564">
    <property type="protein sequence ID" value="CAG8636039.1"/>
    <property type="molecule type" value="Genomic_DNA"/>
</dbReference>
<feature type="region of interest" description="Disordered" evidence="2">
    <location>
        <begin position="1106"/>
        <end position="1136"/>
    </location>
</feature>
<dbReference type="SMART" id="SM00721">
    <property type="entry name" value="BAR"/>
    <property type="match status" value="1"/>
</dbReference>
<dbReference type="GO" id="GO:0031991">
    <property type="term" value="P:regulation of actomyosin contractile ring contraction"/>
    <property type="evidence" value="ECO:0007669"/>
    <property type="project" value="TreeGrafter"/>
</dbReference>
<feature type="region of interest" description="Disordered" evidence="2">
    <location>
        <begin position="930"/>
        <end position="977"/>
    </location>
</feature>
<name>A0A9N9GUX7_9GLOM</name>
<gene>
    <name evidence="5" type="ORF">ALEPTO_LOCUS9545</name>
</gene>
<keyword evidence="1" id="KW-0344">Guanine-nucleotide releasing factor</keyword>
<dbReference type="Proteomes" id="UP000789508">
    <property type="component" value="Unassembled WGS sequence"/>
</dbReference>
<feature type="domain" description="DH" evidence="3">
    <location>
        <begin position="446"/>
        <end position="654"/>
    </location>
</feature>
<organism evidence="5 6">
    <name type="scientific">Ambispora leptoticha</name>
    <dbReference type="NCBI Taxonomy" id="144679"/>
    <lineage>
        <taxon>Eukaryota</taxon>
        <taxon>Fungi</taxon>
        <taxon>Fungi incertae sedis</taxon>
        <taxon>Mucoromycota</taxon>
        <taxon>Glomeromycotina</taxon>
        <taxon>Glomeromycetes</taxon>
        <taxon>Archaeosporales</taxon>
        <taxon>Ambisporaceae</taxon>
        <taxon>Ambispora</taxon>
    </lineage>
</organism>
<dbReference type="SMART" id="SM00325">
    <property type="entry name" value="RhoGEF"/>
    <property type="match status" value="1"/>
</dbReference>
<dbReference type="AlphaFoldDB" id="A0A9N9GUX7"/>
<dbReference type="InterPro" id="IPR000219">
    <property type="entry name" value="DH_dom"/>
</dbReference>
<feature type="region of interest" description="Disordered" evidence="2">
    <location>
        <begin position="226"/>
        <end position="273"/>
    </location>
</feature>
<dbReference type="GO" id="GO:0032955">
    <property type="term" value="P:regulation of division septum assembly"/>
    <property type="evidence" value="ECO:0007669"/>
    <property type="project" value="TreeGrafter"/>
</dbReference>
<dbReference type="Gene3D" id="1.20.1270.60">
    <property type="entry name" value="Arfaptin homology (AH) domain/BAR domain"/>
    <property type="match status" value="1"/>
</dbReference>
<feature type="compositionally biased region" description="Acidic residues" evidence="2">
    <location>
        <begin position="256"/>
        <end position="266"/>
    </location>
</feature>
<feature type="compositionally biased region" description="Acidic residues" evidence="2">
    <location>
        <begin position="1106"/>
        <end position="1118"/>
    </location>
</feature>
<dbReference type="Pfam" id="PF00621">
    <property type="entry name" value="RhoGEF"/>
    <property type="match status" value="1"/>
</dbReference>
<keyword evidence="6" id="KW-1185">Reference proteome</keyword>
<dbReference type="SUPFAM" id="SSF48065">
    <property type="entry name" value="DBL homology domain (DH-domain)"/>
    <property type="match status" value="1"/>
</dbReference>
<feature type="domain" description="BAR" evidence="4">
    <location>
        <begin position="679"/>
        <end position="892"/>
    </location>
</feature>
<feature type="region of interest" description="Disordered" evidence="2">
    <location>
        <begin position="91"/>
        <end position="129"/>
    </location>
</feature>
<evidence type="ECO:0000313" key="6">
    <source>
        <dbReference type="Proteomes" id="UP000789508"/>
    </source>
</evidence>
<feature type="non-terminal residue" evidence="5">
    <location>
        <position position="1206"/>
    </location>
</feature>
<dbReference type="InterPro" id="IPR051492">
    <property type="entry name" value="Dynamin-Rho_GEF"/>
</dbReference>